<dbReference type="SUPFAM" id="SSF48371">
    <property type="entry name" value="ARM repeat"/>
    <property type="match status" value="1"/>
</dbReference>
<feature type="region of interest" description="Disordered" evidence="3">
    <location>
        <begin position="481"/>
        <end position="500"/>
    </location>
</feature>
<comment type="caution">
    <text evidence="6">The sequence shown here is derived from an EMBL/GenBank/DDBJ whole genome shotgun (WGS) entry which is preliminary data.</text>
</comment>
<evidence type="ECO:0000259" key="5">
    <source>
        <dbReference type="Pfam" id="PF25458"/>
    </source>
</evidence>
<dbReference type="PANTHER" id="PTHR20938:SF0">
    <property type="entry name" value="INTEGRATOR COMPLEX SUBUNIT 4"/>
    <property type="match status" value="1"/>
</dbReference>
<reference evidence="6" key="1">
    <citation type="submission" date="2021-06" db="EMBL/GenBank/DDBJ databases">
        <authorList>
            <person name="Kallberg Y."/>
            <person name="Tangrot J."/>
            <person name="Rosling A."/>
        </authorList>
    </citation>
    <scope>NUCLEOTIDE SEQUENCE</scope>
    <source>
        <strain evidence="6">CL551</strain>
    </source>
</reference>
<dbReference type="GO" id="GO:0016180">
    <property type="term" value="P:snRNA processing"/>
    <property type="evidence" value="ECO:0007669"/>
    <property type="project" value="TreeGrafter"/>
</dbReference>
<evidence type="ECO:0000313" key="6">
    <source>
        <dbReference type="EMBL" id="CAG8494207.1"/>
    </source>
</evidence>
<dbReference type="Pfam" id="PF25458">
    <property type="entry name" value="INTS4_C"/>
    <property type="match status" value="1"/>
</dbReference>
<sequence>MKRSFGLDTLPTSSPDVTNHSIPIRTRVVSYANVEYGPPGSSSFVDYIPSMTNNNIIDKGSIKVGKSSQSDKDEMMHMDAEPSSFEMDEITLVEMEPVTPTPPPSCTNDDEPMSPGVDESSSIRSASPEFSLDQLMDVDAASPPRLIFDENQTSLEELPVDFDELSSQELQTKIHALHKFSKYFPILNGVKRLKLLEHLRNLLHDDREKDVKSLAIILMEKLANEPPIDCAKIFEILDDFMNHINSNSTEIKCCIYNSIRKILKIESVHSSPLILQTIKSLCVYAYVDLTDSHYSIRSACIGLLSSLVPIINQIERNNDQNFGEVLDELKGLQIRDVIRRFGSDPDPRVRSASLKALLQLHLRGCKLDRSLYNMCVTCLSDDYEEVRIEALSLIWVLSTIYPEHMTTYVLDDGKTQQIRLLDDAFIKICDMVYDGSVKVRKMLKLALVSKQACTIMGSYRQVGETILLETLSQEVISQGKSRKSNQGYGKNKKSRFIPTPEGDLDVESEEFRLLKSNVCGAFIHGLEDAYQDVRNAAIDSICQLCMYNQKFSKKSVEFLVDMFQDEIDSVRLNSINSLHKIGVKYPIELDSELLQITVGVLNDTDPMVRKSTHGMLGVAKLKSQELIPQFVDFLISSMNKYPEDQLSIYRCFKNVGLAHGDYIEYYVPMFFKMESTYISREIKQNDPQHIGNLILAFNASTTNPKILSMLPDYAGRHYEYLRIKFPDCFPDVNISGDSPTQAVQIDQSDTDDYMLSFMGITLKEIRSLGHMLKYRNFKSANRVITSCKSNMEYISHVPSLAGNAKFCINYLECLRLLIKANQHYMEANSSYTEPHIASQLMALSYTMEYGYLGLNASVPDFLSQIRIIAHLIWLYNCMTEKSDSNGMSEKQQTLIRGFNKRIKDLERKFESHTLLKEMNKVRAKLEKFQADPSFKNATRLFDYISEFNLFDIGIIKNIKVSEAIITQPTSNPTMPIDFQSQFPLSINIEAEIHEVNDPSSLAIQVIFPDQSTQHFNSSSGLVSTRHNHYKLKTQIDVSQTAWTGKLQNFSLRSRANLRIVREYQPDIPDVDTYIMRLTAGGIITGAISECTLSLSEPVKFFIWPRDSSSYRMRNRSRHQMIQAATVKIDDPHCMSRSRLVDKMI</sequence>
<gene>
    <name evidence="6" type="ORF">AMORRO_LOCUS2929</name>
</gene>
<proteinExistence type="predicted"/>
<evidence type="ECO:0000256" key="2">
    <source>
        <dbReference type="ARBA" id="ARBA00023242"/>
    </source>
</evidence>
<feature type="domain" description="INTS4 8 helical bundle" evidence="4">
    <location>
        <begin position="775"/>
        <end position="916"/>
    </location>
</feature>
<feature type="domain" description="Integrator complex subunit 4/Protein SIEL C-terminal Ig-like" evidence="5">
    <location>
        <begin position="965"/>
        <end position="1106"/>
    </location>
</feature>
<organism evidence="6 7">
    <name type="scientific">Acaulospora morrowiae</name>
    <dbReference type="NCBI Taxonomy" id="94023"/>
    <lineage>
        <taxon>Eukaryota</taxon>
        <taxon>Fungi</taxon>
        <taxon>Fungi incertae sedis</taxon>
        <taxon>Mucoromycota</taxon>
        <taxon>Glomeromycotina</taxon>
        <taxon>Glomeromycetes</taxon>
        <taxon>Diversisporales</taxon>
        <taxon>Acaulosporaceae</taxon>
        <taxon>Acaulospora</taxon>
    </lineage>
</organism>
<dbReference type="Proteomes" id="UP000789342">
    <property type="component" value="Unassembled WGS sequence"/>
</dbReference>
<protein>
    <submittedName>
        <fullName evidence="6">2471_t:CDS:1</fullName>
    </submittedName>
</protein>
<comment type="subcellular location">
    <subcellularLocation>
        <location evidence="1">Nucleus</location>
    </subcellularLocation>
</comment>
<keyword evidence="7" id="KW-1185">Reference proteome</keyword>
<keyword evidence="2" id="KW-0539">Nucleus</keyword>
<dbReference type="InterPro" id="IPR016024">
    <property type="entry name" value="ARM-type_fold"/>
</dbReference>
<evidence type="ECO:0000313" key="7">
    <source>
        <dbReference type="Proteomes" id="UP000789342"/>
    </source>
</evidence>
<dbReference type="AlphaFoldDB" id="A0A9N8WRK7"/>
<dbReference type="GO" id="GO:0032039">
    <property type="term" value="C:integrator complex"/>
    <property type="evidence" value="ECO:0007669"/>
    <property type="project" value="TreeGrafter"/>
</dbReference>
<dbReference type="InterPro" id="IPR011989">
    <property type="entry name" value="ARM-like"/>
</dbReference>
<feature type="region of interest" description="Disordered" evidence="3">
    <location>
        <begin position="99"/>
        <end position="123"/>
    </location>
</feature>
<name>A0A9N8WRK7_9GLOM</name>
<feature type="compositionally biased region" description="Polar residues" evidence="3">
    <location>
        <begin position="10"/>
        <end position="20"/>
    </location>
</feature>
<evidence type="ECO:0000259" key="4">
    <source>
        <dbReference type="Pfam" id="PF24493"/>
    </source>
</evidence>
<feature type="region of interest" description="Disordered" evidence="3">
    <location>
        <begin position="1"/>
        <end position="20"/>
    </location>
</feature>
<dbReference type="InterPro" id="IPR057412">
    <property type="entry name" value="INTS4_C"/>
</dbReference>
<evidence type="ECO:0000256" key="1">
    <source>
        <dbReference type="ARBA" id="ARBA00004123"/>
    </source>
</evidence>
<evidence type="ECO:0000256" key="3">
    <source>
        <dbReference type="SAM" id="MobiDB-lite"/>
    </source>
</evidence>
<dbReference type="Gene3D" id="1.25.10.10">
    <property type="entry name" value="Leucine-rich Repeat Variant"/>
    <property type="match status" value="1"/>
</dbReference>
<dbReference type="Pfam" id="PF24493">
    <property type="entry name" value="INTS4_8HBD"/>
    <property type="match status" value="1"/>
</dbReference>
<dbReference type="OrthoDB" id="18190at2759"/>
<dbReference type="InterPro" id="IPR056235">
    <property type="entry name" value="INTS4_8HBD"/>
</dbReference>
<accession>A0A9N8WRK7</accession>
<dbReference type="PANTHER" id="PTHR20938">
    <property type="entry name" value="INTEGRATOR COMPLEX SUBUNIT 4"/>
    <property type="match status" value="1"/>
</dbReference>
<dbReference type="EMBL" id="CAJVPV010001336">
    <property type="protein sequence ID" value="CAG8494207.1"/>
    <property type="molecule type" value="Genomic_DNA"/>
</dbReference>